<dbReference type="AlphaFoldDB" id="A0A9Q0EB43"/>
<evidence type="ECO:0000313" key="2">
    <source>
        <dbReference type="EMBL" id="KAJ3602358.1"/>
    </source>
</evidence>
<reference evidence="2" key="1">
    <citation type="submission" date="2022-07" db="EMBL/GenBank/DDBJ databases">
        <title>Chromosome-level genome of Muraenolepis orangiensis.</title>
        <authorList>
            <person name="Kim J."/>
        </authorList>
    </citation>
    <scope>NUCLEOTIDE SEQUENCE</scope>
    <source>
        <strain evidence="2">KU_S4_2022</strain>
        <tissue evidence="2">Muscle</tissue>
    </source>
</reference>
<accession>A0A9Q0EB43</accession>
<feature type="region of interest" description="Disordered" evidence="1">
    <location>
        <begin position="28"/>
        <end position="54"/>
    </location>
</feature>
<organism evidence="2 3">
    <name type="scientific">Muraenolepis orangiensis</name>
    <name type="common">Patagonian moray cod</name>
    <dbReference type="NCBI Taxonomy" id="630683"/>
    <lineage>
        <taxon>Eukaryota</taxon>
        <taxon>Metazoa</taxon>
        <taxon>Chordata</taxon>
        <taxon>Craniata</taxon>
        <taxon>Vertebrata</taxon>
        <taxon>Euteleostomi</taxon>
        <taxon>Actinopterygii</taxon>
        <taxon>Neopterygii</taxon>
        <taxon>Teleostei</taxon>
        <taxon>Neoteleostei</taxon>
        <taxon>Acanthomorphata</taxon>
        <taxon>Zeiogadaria</taxon>
        <taxon>Gadariae</taxon>
        <taxon>Gadiformes</taxon>
        <taxon>Muraenolepidoidei</taxon>
        <taxon>Muraenolepididae</taxon>
        <taxon>Muraenolepis</taxon>
    </lineage>
</organism>
<gene>
    <name evidence="2" type="ORF">NHX12_030116</name>
</gene>
<dbReference type="EMBL" id="JANIIK010000046">
    <property type="protein sequence ID" value="KAJ3602358.1"/>
    <property type="molecule type" value="Genomic_DNA"/>
</dbReference>
<keyword evidence="3" id="KW-1185">Reference proteome</keyword>
<name>A0A9Q0EB43_9TELE</name>
<evidence type="ECO:0000256" key="1">
    <source>
        <dbReference type="SAM" id="MobiDB-lite"/>
    </source>
</evidence>
<protein>
    <submittedName>
        <fullName evidence="2">Uncharacterized protein</fullName>
    </submittedName>
</protein>
<proteinExistence type="predicted"/>
<sequence>MLGIEWSQRSSHVATEMVNCWWAGYKEDSTRQKPPSWCPGVRSRRSRPARSRVSREEPHYLELATLEHKLLQISPGLSLHLT</sequence>
<comment type="caution">
    <text evidence="2">The sequence shown here is derived from an EMBL/GenBank/DDBJ whole genome shotgun (WGS) entry which is preliminary data.</text>
</comment>
<feature type="compositionally biased region" description="Basic residues" evidence="1">
    <location>
        <begin position="42"/>
        <end position="52"/>
    </location>
</feature>
<dbReference type="Proteomes" id="UP001148018">
    <property type="component" value="Unassembled WGS sequence"/>
</dbReference>
<evidence type="ECO:0000313" key="3">
    <source>
        <dbReference type="Proteomes" id="UP001148018"/>
    </source>
</evidence>